<dbReference type="AlphaFoldDB" id="G2R5H8"/>
<feature type="transmembrane region" description="Helical" evidence="6">
    <location>
        <begin position="392"/>
        <end position="412"/>
    </location>
</feature>
<evidence type="ECO:0000259" key="7">
    <source>
        <dbReference type="PROSITE" id="PS50850"/>
    </source>
</evidence>
<feature type="transmembrane region" description="Helical" evidence="6">
    <location>
        <begin position="350"/>
        <end position="371"/>
    </location>
</feature>
<protein>
    <recommendedName>
        <fullName evidence="7">Major facilitator superfamily (MFS) profile domain-containing protein</fullName>
    </recommendedName>
</protein>
<dbReference type="PANTHER" id="PTHR23502:SF181">
    <property type="entry name" value="MAJOR FACILITATOR SUPERFAMILY (MFS) PROFILE DOMAIN-CONTAINING PROTEIN"/>
    <property type="match status" value="1"/>
</dbReference>
<evidence type="ECO:0000256" key="5">
    <source>
        <dbReference type="SAM" id="MobiDB-lite"/>
    </source>
</evidence>
<dbReference type="GeneID" id="11516051"/>
<dbReference type="EMBL" id="CP003011">
    <property type="protein sequence ID" value="AEO67469.1"/>
    <property type="molecule type" value="Genomic_DNA"/>
</dbReference>
<accession>G2R5H8</accession>
<evidence type="ECO:0000256" key="1">
    <source>
        <dbReference type="ARBA" id="ARBA00004141"/>
    </source>
</evidence>
<dbReference type="OrthoDB" id="2533084at2759"/>
<gene>
    <name evidence="8" type="ORF">THITE_2051832</name>
</gene>
<dbReference type="InterPro" id="IPR020846">
    <property type="entry name" value="MFS_dom"/>
</dbReference>
<dbReference type="HOGENOM" id="CLU_008455_13_6_1"/>
<feature type="transmembrane region" description="Helical" evidence="6">
    <location>
        <begin position="427"/>
        <end position="447"/>
    </location>
</feature>
<feature type="transmembrane region" description="Helical" evidence="6">
    <location>
        <begin position="454"/>
        <end position="478"/>
    </location>
</feature>
<dbReference type="InterPro" id="IPR036259">
    <property type="entry name" value="MFS_trans_sf"/>
</dbReference>
<evidence type="ECO:0000313" key="9">
    <source>
        <dbReference type="Proteomes" id="UP000008181"/>
    </source>
</evidence>
<keyword evidence="2 6" id="KW-0812">Transmembrane</keyword>
<feature type="transmembrane region" description="Helical" evidence="6">
    <location>
        <begin position="100"/>
        <end position="118"/>
    </location>
</feature>
<name>G2R5H8_THETT</name>
<comment type="subcellular location">
    <subcellularLocation>
        <location evidence="1">Membrane</location>
        <topology evidence="1">Multi-pass membrane protein</topology>
    </subcellularLocation>
</comment>
<keyword evidence="4 6" id="KW-0472">Membrane</keyword>
<evidence type="ECO:0000256" key="4">
    <source>
        <dbReference type="ARBA" id="ARBA00023136"/>
    </source>
</evidence>
<dbReference type="RefSeq" id="XP_003653805.1">
    <property type="nucleotide sequence ID" value="XM_003653757.1"/>
</dbReference>
<feature type="transmembrane region" description="Helical" evidence="6">
    <location>
        <begin position="189"/>
        <end position="212"/>
    </location>
</feature>
<dbReference type="GO" id="GO:0005886">
    <property type="term" value="C:plasma membrane"/>
    <property type="evidence" value="ECO:0007669"/>
    <property type="project" value="TreeGrafter"/>
</dbReference>
<evidence type="ECO:0000256" key="6">
    <source>
        <dbReference type="SAM" id="Phobius"/>
    </source>
</evidence>
<keyword evidence="3 6" id="KW-1133">Transmembrane helix</keyword>
<dbReference type="GO" id="GO:0022857">
    <property type="term" value="F:transmembrane transporter activity"/>
    <property type="evidence" value="ECO:0007669"/>
    <property type="project" value="InterPro"/>
</dbReference>
<dbReference type="eggNOG" id="KOG0255">
    <property type="taxonomic scope" value="Eukaryota"/>
</dbReference>
<feature type="transmembrane region" description="Helical" evidence="6">
    <location>
        <begin position="130"/>
        <end position="148"/>
    </location>
</feature>
<dbReference type="KEGG" id="ttt:THITE_2051832"/>
<evidence type="ECO:0000256" key="3">
    <source>
        <dbReference type="ARBA" id="ARBA00022989"/>
    </source>
</evidence>
<feature type="transmembrane region" description="Helical" evidence="6">
    <location>
        <begin position="314"/>
        <end position="338"/>
    </location>
</feature>
<evidence type="ECO:0000313" key="8">
    <source>
        <dbReference type="EMBL" id="AEO67469.1"/>
    </source>
</evidence>
<organism evidence="8 9">
    <name type="scientific">Thermothielavioides terrestris (strain ATCC 38088 / NRRL 8126)</name>
    <name type="common">Thielavia terrestris</name>
    <dbReference type="NCBI Taxonomy" id="578455"/>
    <lineage>
        <taxon>Eukaryota</taxon>
        <taxon>Fungi</taxon>
        <taxon>Dikarya</taxon>
        <taxon>Ascomycota</taxon>
        <taxon>Pezizomycotina</taxon>
        <taxon>Sordariomycetes</taxon>
        <taxon>Sordariomycetidae</taxon>
        <taxon>Sordariales</taxon>
        <taxon>Chaetomiaceae</taxon>
        <taxon>Thermothielavioides</taxon>
        <taxon>Thermothielavioides terrestris</taxon>
    </lineage>
</organism>
<feature type="compositionally biased region" description="Basic and acidic residues" evidence="5">
    <location>
        <begin position="256"/>
        <end position="269"/>
    </location>
</feature>
<feature type="region of interest" description="Disordered" evidence="5">
    <location>
        <begin position="250"/>
        <end position="269"/>
    </location>
</feature>
<dbReference type="Proteomes" id="UP000008181">
    <property type="component" value="Chromosome 3"/>
</dbReference>
<feature type="domain" description="Major facilitator superfamily (MFS) profile" evidence="7">
    <location>
        <begin position="61"/>
        <end position="515"/>
    </location>
</feature>
<keyword evidence="9" id="KW-1185">Reference proteome</keyword>
<evidence type="ECO:0000256" key="2">
    <source>
        <dbReference type="ARBA" id="ARBA00022692"/>
    </source>
</evidence>
<dbReference type="SUPFAM" id="SSF103473">
    <property type="entry name" value="MFS general substrate transporter"/>
    <property type="match status" value="1"/>
</dbReference>
<dbReference type="PANTHER" id="PTHR23502">
    <property type="entry name" value="MAJOR FACILITATOR SUPERFAMILY"/>
    <property type="match status" value="1"/>
</dbReference>
<dbReference type="PROSITE" id="PS50850">
    <property type="entry name" value="MFS"/>
    <property type="match status" value="1"/>
</dbReference>
<dbReference type="InterPro" id="IPR011701">
    <property type="entry name" value="MFS"/>
</dbReference>
<reference evidence="8 9" key="1">
    <citation type="journal article" date="2011" name="Nat. Biotechnol.">
        <title>Comparative genomic analysis of the thermophilic biomass-degrading fungi Myceliophthora thermophila and Thielavia terrestris.</title>
        <authorList>
            <person name="Berka R.M."/>
            <person name="Grigoriev I.V."/>
            <person name="Otillar R."/>
            <person name="Salamov A."/>
            <person name="Grimwood J."/>
            <person name="Reid I."/>
            <person name="Ishmael N."/>
            <person name="John T."/>
            <person name="Darmond C."/>
            <person name="Moisan M.-C."/>
            <person name="Henrissat B."/>
            <person name="Coutinho P.M."/>
            <person name="Lombard V."/>
            <person name="Natvig D.O."/>
            <person name="Lindquist E."/>
            <person name="Schmutz J."/>
            <person name="Lucas S."/>
            <person name="Harris P."/>
            <person name="Powlowski J."/>
            <person name="Bellemare A."/>
            <person name="Taylor D."/>
            <person name="Butler G."/>
            <person name="de Vries R.P."/>
            <person name="Allijn I.E."/>
            <person name="van den Brink J."/>
            <person name="Ushinsky S."/>
            <person name="Storms R."/>
            <person name="Powell A.J."/>
            <person name="Paulsen I.T."/>
            <person name="Elbourne L.D.H."/>
            <person name="Baker S.E."/>
            <person name="Magnuson J."/>
            <person name="LaBoissiere S."/>
            <person name="Clutterbuck A.J."/>
            <person name="Martinez D."/>
            <person name="Wogulis M."/>
            <person name="de Leon A.L."/>
            <person name="Rey M.W."/>
            <person name="Tsang A."/>
        </authorList>
    </citation>
    <scope>NUCLEOTIDE SEQUENCE [LARGE SCALE GENOMIC DNA]</scope>
    <source>
        <strain evidence="9">ATCC 38088 / NRRL 8126</strain>
    </source>
</reference>
<sequence>MASWREAFALSKSEVNERMPPGTVRILGQSQLTDGRLVRSPKPSRSAKDPLNWPFWQKVAALLVASIYAFIANFTSSVIAPVLQLWFVAYPQEPKSFSDLSYLIAVSSLLLGSSNIWWVPLSNWAGRRPVLLLATLLMTLCTVWCAVAKSFGSLLAARILQAAGGGAADSVAPALIGDMYFVHERGRAMAVYTIFLSSGAITGGLCGGYLGYAHGWTNIFWVSTALAGFVFLGVVFFVPETLFDRVAEDTSSSSGDAKEAGAKDVETVETRAASPPELQGSFTYLESLGLRRPRGSLVRYFVQPWRTLALPGTWVVMLHYAGLVGGIVTLSVIGPQILSAPPYLWGENAGLINVGGLIGTLVGYLYTFVLADSRLKRQAKHQGHGLAEPESRLPIMFFPLFIATSGFFVFGFCSQYPGGSRWVGMEIGYGMISFGLTQVPSVGFNYLIDAYQHLAADCFTMVTILRAIVAFAWSFFVASWVEDRGAAEPFGIFGMLMGLFALLTVPLWLFGKRMRIATSSLVLKQE</sequence>
<feature type="transmembrane region" description="Helical" evidence="6">
    <location>
        <begin position="218"/>
        <end position="238"/>
    </location>
</feature>
<dbReference type="Gene3D" id="1.20.1250.20">
    <property type="entry name" value="MFS general substrate transporter like domains"/>
    <property type="match status" value="1"/>
</dbReference>
<dbReference type="Pfam" id="PF07690">
    <property type="entry name" value="MFS_1"/>
    <property type="match status" value="1"/>
</dbReference>
<feature type="transmembrane region" description="Helical" evidence="6">
    <location>
        <begin position="59"/>
        <end position="88"/>
    </location>
</feature>
<proteinExistence type="predicted"/>
<feature type="transmembrane region" description="Helical" evidence="6">
    <location>
        <begin position="490"/>
        <end position="510"/>
    </location>
</feature>